<evidence type="ECO:0000313" key="3">
    <source>
        <dbReference type="Proteomes" id="UP001139887"/>
    </source>
</evidence>
<dbReference type="EMBL" id="JANBUW010000079">
    <property type="protein sequence ID" value="KAJ2849420.1"/>
    <property type="molecule type" value="Genomic_DNA"/>
</dbReference>
<feature type="compositionally biased region" description="Low complexity" evidence="1">
    <location>
        <begin position="458"/>
        <end position="470"/>
    </location>
</feature>
<feature type="compositionally biased region" description="Polar residues" evidence="1">
    <location>
        <begin position="618"/>
        <end position="627"/>
    </location>
</feature>
<feature type="compositionally biased region" description="Low complexity" evidence="1">
    <location>
        <begin position="274"/>
        <end position="286"/>
    </location>
</feature>
<feature type="region of interest" description="Disordered" evidence="1">
    <location>
        <begin position="1"/>
        <end position="47"/>
    </location>
</feature>
<feature type="region of interest" description="Disordered" evidence="1">
    <location>
        <begin position="206"/>
        <end position="236"/>
    </location>
</feature>
<organism evidence="2 3">
    <name type="scientific">Coemansia brasiliensis</name>
    <dbReference type="NCBI Taxonomy" id="2650707"/>
    <lineage>
        <taxon>Eukaryota</taxon>
        <taxon>Fungi</taxon>
        <taxon>Fungi incertae sedis</taxon>
        <taxon>Zoopagomycota</taxon>
        <taxon>Kickxellomycotina</taxon>
        <taxon>Kickxellomycetes</taxon>
        <taxon>Kickxellales</taxon>
        <taxon>Kickxellaceae</taxon>
        <taxon>Coemansia</taxon>
    </lineage>
</organism>
<feature type="compositionally biased region" description="Low complexity" evidence="1">
    <location>
        <begin position="206"/>
        <end position="233"/>
    </location>
</feature>
<reference evidence="2" key="1">
    <citation type="submission" date="2022-07" db="EMBL/GenBank/DDBJ databases">
        <title>Phylogenomic reconstructions and comparative analyses of Kickxellomycotina fungi.</title>
        <authorList>
            <person name="Reynolds N.K."/>
            <person name="Stajich J.E."/>
            <person name="Barry K."/>
            <person name="Grigoriev I.V."/>
            <person name="Crous P."/>
            <person name="Smith M.E."/>
        </authorList>
    </citation>
    <scope>NUCLEOTIDE SEQUENCE</scope>
    <source>
        <strain evidence="2">NRRL 1566</strain>
    </source>
</reference>
<feature type="compositionally biased region" description="Basic and acidic residues" evidence="1">
    <location>
        <begin position="1"/>
        <end position="13"/>
    </location>
</feature>
<feature type="compositionally biased region" description="Polar residues" evidence="1">
    <location>
        <begin position="85"/>
        <end position="105"/>
    </location>
</feature>
<evidence type="ECO:0000256" key="1">
    <source>
        <dbReference type="SAM" id="MobiDB-lite"/>
    </source>
</evidence>
<feature type="region of interest" description="Disordered" evidence="1">
    <location>
        <begin position="272"/>
        <end position="292"/>
    </location>
</feature>
<accession>A0A9W8LZP6</accession>
<feature type="compositionally biased region" description="Polar residues" evidence="1">
    <location>
        <begin position="27"/>
        <end position="42"/>
    </location>
</feature>
<dbReference type="Proteomes" id="UP001139887">
    <property type="component" value="Unassembled WGS sequence"/>
</dbReference>
<protein>
    <submittedName>
        <fullName evidence="2">Uncharacterized protein</fullName>
    </submittedName>
</protein>
<feature type="compositionally biased region" description="Basic and acidic residues" evidence="1">
    <location>
        <begin position="138"/>
        <end position="153"/>
    </location>
</feature>
<feature type="region of interest" description="Disordered" evidence="1">
    <location>
        <begin position="81"/>
        <end position="175"/>
    </location>
</feature>
<gene>
    <name evidence="2" type="ORF">IWW36_002637</name>
</gene>
<feature type="region of interest" description="Disordered" evidence="1">
    <location>
        <begin position="594"/>
        <end position="633"/>
    </location>
</feature>
<proteinExistence type="predicted"/>
<evidence type="ECO:0000313" key="2">
    <source>
        <dbReference type="EMBL" id="KAJ2849420.1"/>
    </source>
</evidence>
<comment type="caution">
    <text evidence="2">The sequence shown here is derived from an EMBL/GenBank/DDBJ whole genome shotgun (WGS) entry which is preliminary data.</text>
</comment>
<dbReference type="OrthoDB" id="5566373at2759"/>
<feature type="region of interest" description="Disordered" evidence="1">
    <location>
        <begin position="451"/>
        <end position="471"/>
    </location>
</feature>
<name>A0A9W8LZP6_9FUNG</name>
<sequence length="681" mass="74827">MRDPRAHFTEPARQRSAASDGHDAAVNRSNTYGPSFSLSGSRRSMDIPEQPALHSSTLNLDARGCVPTHRSVFRLFRRKVHQRSRSSSANGDASNQNTISSTSTGEHGGYLRSRKNTRGTTLSAQRTRSEFAIAGPPPEERQQESPRPAELRTKGSAARPMAQPRLHKADKGTIVQLRSSSSSLEKIAIPGTDGLHAAAAVPASDSAPASLASSESPGDPHSARAPPRKSASSTDMASLLRQLEAEVEQHAASDDELLTTADVAVHVLPDDSSDWNSDFSSPTSWRRPSDRPPSRITARAFVGSGLKDRAIDRGVLEAQHRILQQEKYLMQISNLSSSLAKLRPLILRCLVFELPDRGIQIGTTTFVSGIREVCGSIEPSVEEERLWELWRQAEALLTIMDNDNIPLSHVESRLTLSKKRAIMLAFCDWEQYSLYVQDAWDKARRGILQPRAERNSRRSSSNHSSISGRRASLDSRASSFLPLDTSGGGRIVSRLSLSRQRKSRRRSVVGVAPASLQRIADEAQAVQEECEQLLALMSPLYRESQMSPRTTFYAPETLAPAAATSVTAAAAATEAAAVEIDAMEKAPSIAATANSIPTKKQQQQQQQRQSAAGPFTPPRSTNNTPQRDTLRRTIRDEPTYIGEFDMVYEHPGEPHDDLDEINKLLDRDLVMKFGDNWSIIE</sequence>
<keyword evidence="3" id="KW-1185">Reference proteome</keyword>
<dbReference type="AlphaFoldDB" id="A0A9W8LZP6"/>